<reference evidence="2" key="1">
    <citation type="journal article" date="2019" name="Int. J. Syst. Evol. Microbiol.">
        <title>The Global Catalogue of Microorganisms (GCM) 10K type strain sequencing project: providing services to taxonomists for standard genome sequencing and annotation.</title>
        <authorList>
            <consortium name="The Broad Institute Genomics Platform"/>
            <consortium name="The Broad Institute Genome Sequencing Center for Infectious Disease"/>
            <person name="Wu L."/>
            <person name="Ma J."/>
        </authorList>
    </citation>
    <scope>NUCLEOTIDE SEQUENCE [LARGE SCALE GENOMIC DNA]</scope>
    <source>
        <strain evidence="2">KCTC 42255</strain>
    </source>
</reference>
<dbReference type="EMBL" id="JBHULZ010000023">
    <property type="protein sequence ID" value="MFD2697392.1"/>
    <property type="molecule type" value="Genomic_DNA"/>
</dbReference>
<accession>A0ABW5SCK9</accession>
<evidence type="ECO:0000313" key="2">
    <source>
        <dbReference type="Proteomes" id="UP001597357"/>
    </source>
</evidence>
<sequence length="309" mass="36678">MRKTIFYILLFFSLNIFGQKFIALDTDTYDLIDSVTFILYNDDKIVYTNVTKNNSATVIPSNIKYNKIEFIKTGYKTSIIKMENLNEPVFLTKEYIRLDDVVVSSKKNEYIILGESNRIRHSRSRLLMPELTFGTIFHNYKNNLNINHTIFYVDKVKYKTAYKIHFFEVEESLPFGNLQTLQFNQNIYSTDTLYLNSKQKNRIEIEHKEDILFKENTKLFVYIEALYYLDENDKKILPKNKDRTKLKFQLSNENNYYSKTFNTTTSEQSANLTNSNLRIKYDFANYLFKTPHKRILLTPAILLNTTEIK</sequence>
<organism evidence="1 2">
    <name type="scientific">Mesonia sediminis</name>
    <dbReference type="NCBI Taxonomy" id="1703946"/>
    <lineage>
        <taxon>Bacteria</taxon>
        <taxon>Pseudomonadati</taxon>
        <taxon>Bacteroidota</taxon>
        <taxon>Flavobacteriia</taxon>
        <taxon>Flavobacteriales</taxon>
        <taxon>Flavobacteriaceae</taxon>
        <taxon>Mesonia</taxon>
    </lineage>
</organism>
<keyword evidence="2" id="KW-1185">Reference proteome</keyword>
<gene>
    <name evidence="1" type="ORF">ACFSQ0_05265</name>
</gene>
<comment type="caution">
    <text evidence="1">The sequence shown here is derived from an EMBL/GenBank/DDBJ whole genome shotgun (WGS) entry which is preliminary data.</text>
</comment>
<evidence type="ECO:0000313" key="1">
    <source>
        <dbReference type="EMBL" id="MFD2697392.1"/>
    </source>
</evidence>
<protein>
    <submittedName>
        <fullName evidence="1">Uncharacterized protein</fullName>
    </submittedName>
</protein>
<dbReference type="Proteomes" id="UP001597357">
    <property type="component" value="Unassembled WGS sequence"/>
</dbReference>
<name>A0ABW5SCK9_9FLAO</name>
<dbReference type="RefSeq" id="WP_379045156.1">
    <property type="nucleotide sequence ID" value="NZ_JBHULZ010000023.1"/>
</dbReference>
<proteinExistence type="predicted"/>